<keyword evidence="1" id="KW-1133">Transmembrane helix</keyword>
<dbReference type="EMBL" id="BAABAJ010000035">
    <property type="protein sequence ID" value="GAA3942928.1"/>
    <property type="molecule type" value="Genomic_DNA"/>
</dbReference>
<evidence type="ECO:0000256" key="1">
    <source>
        <dbReference type="SAM" id="Phobius"/>
    </source>
</evidence>
<keyword evidence="1" id="KW-0472">Membrane</keyword>
<gene>
    <name evidence="2" type="ORF">GCM10022244_58440</name>
</gene>
<name>A0ABP7NCR0_9ACTN</name>
<feature type="transmembrane region" description="Helical" evidence="1">
    <location>
        <begin position="12"/>
        <end position="39"/>
    </location>
</feature>
<organism evidence="2 3">
    <name type="scientific">Streptomyces gulbargensis</name>
    <dbReference type="NCBI Taxonomy" id="364901"/>
    <lineage>
        <taxon>Bacteria</taxon>
        <taxon>Bacillati</taxon>
        <taxon>Actinomycetota</taxon>
        <taxon>Actinomycetes</taxon>
        <taxon>Kitasatosporales</taxon>
        <taxon>Streptomycetaceae</taxon>
        <taxon>Streptomyces</taxon>
    </lineage>
</organism>
<accession>A0ABP7NCR0</accession>
<proteinExistence type="predicted"/>
<reference evidence="3" key="1">
    <citation type="journal article" date="2019" name="Int. J. Syst. Evol. Microbiol.">
        <title>The Global Catalogue of Microorganisms (GCM) 10K type strain sequencing project: providing services to taxonomists for standard genome sequencing and annotation.</title>
        <authorList>
            <consortium name="The Broad Institute Genomics Platform"/>
            <consortium name="The Broad Institute Genome Sequencing Center for Infectious Disease"/>
            <person name="Wu L."/>
            <person name="Ma J."/>
        </authorList>
    </citation>
    <scope>NUCLEOTIDE SEQUENCE [LARGE SCALE GENOMIC DNA]</scope>
    <source>
        <strain evidence="3">JCM 16956</strain>
    </source>
</reference>
<keyword evidence="1" id="KW-0812">Transmembrane</keyword>
<comment type="caution">
    <text evidence="2">The sequence shown here is derived from an EMBL/GenBank/DDBJ whole genome shotgun (WGS) entry which is preliminary data.</text>
</comment>
<evidence type="ECO:0000313" key="2">
    <source>
        <dbReference type="EMBL" id="GAA3942928.1"/>
    </source>
</evidence>
<evidence type="ECO:0000313" key="3">
    <source>
        <dbReference type="Proteomes" id="UP001501000"/>
    </source>
</evidence>
<keyword evidence="3" id="KW-1185">Reference proteome</keyword>
<sequence length="66" mass="7316">MDEDPTWGELLVGLVLILGVPTALVGVVIFGVVGVVFWVTAPERPWRRGAARSWLRRGVFRRGGDR</sequence>
<protein>
    <submittedName>
        <fullName evidence="2">Uncharacterized protein</fullName>
    </submittedName>
</protein>
<dbReference type="Proteomes" id="UP001501000">
    <property type="component" value="Unassembled WGS sequence"/>
</dbReference>